<dbReference type="EMBL" id="JACHXL010000009">
    <property type="protein sequence ID" value="MBB3107904.1"/>
    <property type="molecule type" value="Genomic_DNA"/>
</dbReference>
<comment type="caution">
    <text evidence="1">The sequence shown here is derived from an EMBL/GenBank/DDBJ whole genome shotgun (WGS) entry which is preliminary data.</text>
</comment>
<dbReference type="InterPro" id="IPR017136">
    <property type="entry name" value="UCP037205"/>
</dbReference>
<reference evidence="1 2" key="1">
    <citation type="submission" date="2020-08" db="EMBL/GenBank/DDBJ databases">
        <title>Genomic Encyclopedia of Type Strains, Phase III (KMG-III): the genomes of soil and plant-associated and newly described type strains.</title>
        <authorList>
            <person name="Whitman W."/>
        </authorList>
    </citation>
    <scope>NUCLEOTIDE SEQUENCE [LARGE SCALE GENOMIC DNA]</scope>
    <source>
        <strain evidence="1 2">CECT 5885</strain>
    </source>
</reference>
<sequence length="56" mass="6920">MAHKKKNVRKKECPVCEREFSWTKKLDKNWESMVYCSDQCRRIKKYEGLDHQKEDK</sequence>
<name>A0A839TIQ1_9GAMM</name>
<proteinExistence type="predicted"/>
<dbReference type="Proteomes" id="UP000588111">
    <property type="component" value="Unassembled WGS sequence"/>
</dbReference>
<gene>
    <name evidence="1" type="ORF">FHS24_002438</name>
</gene>
<accession>A0A839TIQ1</accession>
<protein>
    <recommendedName>
        <fullName evidence="3">DUF2256 domain-containing protein</fullName>
    </recommendedName>
</protein>
<dbReference type="RefSeq" id="WP_021813321.1">
    <property type="nucleotide sequence ID" value="NZ_CAJHAH010000010.1"/>
</dbReference>
<dbReference type="AlphaFoldDB" id="A0A839TIQ1"/>
<keyword evidence="2" id="KW-1185">Reference proteome</keyword>
<evidence type="ECO:0008006" key="3">
    <source>
        <dbReference type="Google" id="ProtNLM"/>
    </source>
</evidence>
<dbReference type="Pfam" id="PF10013">
    <property type="entry name" value="DUF2256"/>
    <property type="match status" value="1"/>
</dbReference>
<evidence type="ECO:0000313" key="2">
    <source>
        <dbReference type="Proteomes" id="UP000588111"/>
    </source>
</evidence>
<evidence type="ECO:0000313" key="1">
    <source>
        <dbReference type="EMBL" id="MBB3107904.1"/>
    </source>
</evidence>
<organism evidence="1 2">
    <name type="scientific">Psychrobacter luti</name>
    <dbReference type="NCBI Taxonomy" id="198481"/>
    <lineage>
        <taxon>Bacteria</taxon>
        <taxon>Pseudomonadati</taxon>
        <taxon>Pseudomonadota</taxon>
        <taxon>Gammaproteobacteria</taxon>
        <taxon>Moraxellales</taxon>
        <taxon>Moraxellaceae</taxon>
        <taxon>Psychrobacter</taxon>
    </lineage>
</organism>